<name>A0ABU5PJV8_9BACL</name>
<organism evidence="1 2">
    <name type="scientific">Paenibacillus phoenicis</name>
    <dbReference type="NCBI Taxonomy" id="554117"/>
    <lineage>
        <taxon>Bacteria</taxon>
        <taxon>Bacillati</taxon>
        <taxon>Bacillota</taxon>
        <taxon>Bacilli</taxon>
        <taxon>Bacillales</taxon>
        <taxon>Paenibacillaceae</taxon>
        <taxon>Paenibacillus</taxon>
    </lineage>
</organism>
<protein>
    <submittedName>
        <fullName evidence="1">Uncharacterized protein</fullName>
    </submittedName>
</protein>
<dbReference type="EMBL" id="JAYERP010000001">
    <property type="protein sequence ID" value="MEA3570200.1"/>
    <property type="molecule type" value="Genomic_DNA"/>
</dbReference>
<keyword evidence="2" id="KW-1185">Reference proteome</keyword>
<accession>A0ABU5PJV8</accession>
<evidence type="ECO:0000313" key="1">
    <source>
        <dbReference type="EMBL" id="MEA3570200.1"/>
    </source>
</evidence>
<proteinExistence type="predicted"/>
<evidence type="ECO:0000313" key="2">
    <source>
        <dbReference type="Proteomes" id="UP001292216"/>
    </source>
</evidence>
<comment type="caution">
    <text evidence="1">The sequence shown here is derived from an EMBL/GenBank/DDBJ whole genome shotgun (WGS) entry which is preliminary data.</text>
</comment>
<dbReference type="Proteomes" id="UP001292216">
    <property type="component" value="Unassembled WGS sequence"/>
</dbReference>
<gene>
    <name evidence="1" type="ORF">U9M73_09325</name>
</gene>
<sequence>MAMVWGQEELFPSANEVEVQRTKFLLSKYTEMVSLMRDFEAYEPVMIQVAVDGEAARRIDQEDLHADKIANAAILVEKQRWVYKQYKFYTTQIRRACGLIQDKRLNRRLITVICRATRLKRLFYYFGTA</sequence>
<reference evidence="1 2" key="1">
    <citation type="submission" date="2023-12" db="EMBL/GenBank/DDBJ databases">
        <title>Whole genome sequencing of Paenibacillus phoenicis isolated from the Phoenix Mars Lander spacecraft assembly facility.</title>
        <authorList>
            <person name="Garcia A."/>
            <person name="Venkateswaran K."/>
        </authorList>
    </citation>
    <scope>NUCLEOTIDE SEQUENCE [LARGE SCALE GENOMIC DNA]</scope>
    <source>
        <strain evidence="1 2">3PO2SA</strain>
    </source>
</reference>
<dbReference type="RefSeq" id="WP_323076952.1">
    <property type="nucleotide sequence ID" value="NZ_CBCSKM010000017.1"/>
</dbReference>